<protein>
    <submittedName>
        <fullName evidence="1">4816_t:CDS:1</fullName>
    </submittedName>
</protein>
<proteinExistence type="predicted"/>
<dbReference type="AlphaFoldDB" id="A0A9N9JYN3"/>
<sequence>WFSTTLLTMTEFLKLVDEKKGTNCYYQNFLHEFEKQQILVKHLEKLSNEKI</sequence>
<evidence type="ECO:0000313" key="2">
    <source>
        <dbReference type="Proteomes" id="UP000789396"/>
    </source>
</evidence>
<dbReference type="EMBL" id="CAJVPZ010073903">
    <property type="protein sequence ID" value="CAG8802607.1"/>
    <property type="molecule type" value="Genomic_DNA"/>
</dbReference>
<organism evidence="1 2">
    <name type="scientific">Racocetra fulgida</name>
    <dbReference type="NCBI Taxonomy" id="60492"/>
    <lineage>
        <taxon>Eukaryota</taxon>
        <taxon>Fungi</taxon>
        <taxon>Fungi incertae sedis</taxon>
        <taxon>Mucoromycota</taxon>
        <taxon>Glomeromycotina</taxon>
        <taxon>Glomeromycetes</taxon>
        <taxon>Diversisporales</taxon>
        <taxon>Gigasporaceae</taxon>
        <taxon>Racocetra</taxon>
    </lineage>
</organism>
<evidence type="ECO:0000313" key="1">
    <source>
        <dbReference type="EMBL" id="CAG8802607.1"/>
    </source>
</evidence>
<comment type="caution">
    <text evidence="1">The sequence shown here is derived from an EMBL/GenBank/DDBJ whole genome shotgun (WGS) entry which is preliminary data.</text>
</comment>
<name>A0A9N9JYN3_9GLOM</name>
<feature type="non-terminal residue" evidence="1">
    <location>
        <position position="1"/>
    </location>
</feature>
<gene>
    <name evidence="1" type="ORF">RFULGI_LOCUS17894</name>
</gene>
<reference evidence="1" key="1">
    <citation type="submission" date="2021-06" db="EMBL/GenBank/DDBJ databases">
        <authorList>
            <person name="Kallberg Y."/>
            <person name="Tangrot J."/>
            <person name="Rosling A."/>
        </authorList>
    </citation>
    <scope>NUCLEOTIDE SEQUENCE</scope>
    <source>
        <strain evidence="1">IN212</strain>
    </source>
</reference>
<keyword evidence="2" id="KW-1185">Reference proteome</keyword>
<accession>A0A9N9JYN3</accession>
<dbReference type="OrthoDB" id="2442389at2759"/>
<dbReference type="Proteomes" id="UP000789396">
    <property type="component" value="Unassembled WGS sequence"/>
</dbReference>